<dbReference type="InterPro" id="IPR001544">
    <property type="entry name" value="Aminotrans_IV"/>
</dbReference>
<protein>
    <submittedName>
        <fullName evidence="1">Uncharacterized protein</fullName>
    </submittedName>
</protein>
<dbReference type="PANTHER" id="PTHR47703:SF2">
    <property type="entry name" value="D-AMINOACID AMINOTRANSFERASE-LIKE PLP-DEPENDENT ENZYMES SUPERFAMILY PROTEIN"/>
    <property type="match status" value="1"/>
</dbReference>
<name>A0A7S3BDZ0_9VIRI</name>
<evidence type="ECO:0000313" key="1">
    <source>
        <dbReference type="EMBL" id="CAE0131161.1"/>
    </source>
</evidence>
<accession>A0A7S3BDZ0</accession>
<sequence>MVAVQVLPGSAKAVTNDQAPGEWLQSGPRGAYTVARTVGLTSVFELDFHVQRLAKSASLMLEGDGAAAPAGSELEACCDAARLHTRIVDAWGECVRAMGPSGAKELKLSALLSWDVATGAAELRAHAAPLPSRPPHPVRAIVRGAPRSNAEAKDSAWIAARAGLDAVGKAAGANEVVLVDGNGDLLEGLSSNFYAVEADGALVTAEEGVLKGTVRDVALRACEREGVPVRLRPPRLADARSWKGCLVSSTSRLALPVDELVYEVAASGEEVTVKFDYSSETGDDTALKVEALVLGDMAANSQPVIE</sequence>
<dbReference type="InterPro" id="IPR036038">
    <property type="entry name" value="Aminotransferase-like"/>
</dbReference>
<reference evidence="1" key="1">
    <citation type="submission" date="2021-01" db="EMBL/GenBank/DDBJ databases">
        <authorList>
            <person name="Corre E."/>
            <person name="Pelletier E."/>
            <person name="Niang G."/>
            <person name="Scheremetjew M."/>
            <person name="Finn R."/>
            <person name="Kale V."/>
            <person name="Holt S."/>
            <person name="Cochrane G."/>
            <person name="Meng A."/>
            <person name="Brown T."/>
            <person name="Cohen L."/>
        </authorList>
    </citation>
    <scope>NUCLEOTIDE SEQUENCE</scope>
    <source>
        <strain evidence="1">RCC927</strain>
    </source>
</reference>
<dbReference type="EMBL" id="HBHY01005095">
    <property type="protein sequence ID" value="CAE0131161.1"/>
    <property type="molecule type" value="Transcribed_RNA"/>
</dbReference>
<dbReference type="GO" id="GO:0003824">
    <property type="term" value="F:catalytic activity"/>
    <property type="evidence" value="ECO:0007669"/>
    <property type="project" value="InterPro"/>
</dbReference>
<dbReference type="SUPFAM" id="SSF56752">
    <property type="entry name" value="D-aminoacid aminotransferase-like PLP-dependent enzymes"/>
    <property type="match status" value="1"/>
</dbReference>
<organism evidence="1">
    <name type="scientific">Prasinoderma singulare</name>
    <dbReference type="NCBI Taxonomy" id="676789"/>
    <lineage>
        <taxon>Eukaryota</taxon>
        <taxon>Viridiplantae</taxon>
        <taxon>Prasinodermophyta</taxon>
        <taxon>Prasinodermophyceae</taxon>
        <taxon>Prasinodermales</taxon>
        <taxon>Prasinodermaceae</taxon>
        <taxon>Prasinoderma</taxon>
    </lineage>
</organism>
<proteinExistence type="predicted"/>
<dbReference type="InterPro" id="IPR043132">
    <property type="entry name" value="BCAT-like_C"/>
</dbReference>
<dbReference type="Pfam" id="PF01063">
    <property type="entry name" value="Aminotran_4"/>
    <property type="match status" value="1"/>
</dbReference>
<dbReference type="Gene3D" id="3.20.10.10">
    <property type="entry name" value="D-amino Acid Aminotransferase, subunit A, domain 2"/>
    <property type="match status" value="1"/>
</dbReference>
<gene>
    <name evidence="1" type="ORF">PSIN1315_LOCUS3334</name>
</gene>
<dbReference type="AlphaFoldDB" id="A0A7S3BDZ0"/>
<dbReference type="PANTHER" id="PTHR47703">
    <property type="entry name" value="D-AMINOACID AMINOTRANSFERASE-LIKE PLP-DEPENDENT ENZYMES SUPERFAMILY PROTEIN"/>
    <property type="match status" value="1"/>
</dbReference>